<dbReference type="AlphaFoldDB" id="A0A7W7Z3N6"/>
<proteinExistence type="predicted"/>
<reference evidence="2 3" key="1">
    <citation type="submission" date="2020-08" db="EMBL/GenBank/DDBJ databases">
        <title>Genomic Encyclopedia of Type Strains, Phase IV (KMG-IV): sequencing the most valuable type-strain genomes for metagenomic binning, comparative biology and taxonomic classification.</title>
        <authorList>
            <person name="Goeker M."/>
        </authorList>
    </citation>
    <scope>NUCLEOTIDE SEQUENCE [LARGE SCALE GENOMIC DNA]</scope>
    <source>
        <strain evidence="2 3">DSM 12706</strain>
    </source>
</reference>
<feature type="chain" id="PRO_5030618767" description="Lectin-like protein BA14k" evidence="1">
    <location>
        <begin position="24"/>
        <end position="84"/>
    </location>
</feature>
<evidence type="ECO:0000256" key="1">
    <source>
        <dbReference type="SAM" id="SignalP"/>
    </source>
</evidence>
<evidence type="ECO:0008006" key="4">
    <source>
        <dbReference type="Google" id="ProtNLM"/>
    </source>
</evidence>
<dbReference type="Proteomes" id="UP000542353">
    <property type="component" value="Unassembled WGS sequence"/>
</dbReference>
<dbReference type="RefSeq" id="WP_184257197.1">
    <property type="nucleotide sequence ID" value="NZ_JACHIH010000011.1"/>
</dbReference>
<dbReference type="EMBL" id="JACHIH010000011">
    <property type="protein sequence ID" value="MBB5047401.1"/>
    <property type="molecule type" value="Genomic_DNA"/>
</dbReference>
<keyword evidence="1" id="KW-0732">Signal</keyword>
<name>A0A7W7Z3N6_9BRAD</name>
<organism evidence="2 3">
    <name type="scientific">Rhodopseudomonas rhenobacensis</name>
    <dbReference type="NCBI Taxonomy" id="87461"/>
    <lineage>
        <taxon>Bacteria</taxon>
        <taxon>Pseudomonadati</taxon>
        <taxon>Pseudomonadota</taxon>
        <taxon>Alphaproteobacteria</taxon>
        <taxon>Hyphomicrobiales</taxon>
        <taxon>Nitrobacteraceae</taxon>
        <taxon>Rhodopseudomonas</taxon>
    </lineage>
</organism>
<keyword evidence="3" id="KW-1185">Reference proteome</keyword>
<evidence type="ECO:0000313" key="2">
    <source>
        <dbReference type="EMBL" id="MBB5047401.1"/>
    </source>
</evidence>
<protein>
    <recommendedName>
        <fullName evidence="4">Lectin-like protein BA14k</fullName>
    </recommendedName>
</protein>
<accession>A0A7W7Z3N6</accession>
<evidence type="ECO:0000313" key="3">
    <source>
        <dbReference type="Proteomes" id="UP000542353"/>
    </source>
</evidence>
<sequence length="84" mass="9307">MTSLKLVGAVALLSVAIATPALAGSHKHARHHRHHHHAQDYYSHNYGPGIWPEPFAYYDGPLRALCKQSAAAYRGQDGRRHPCN</sequence>
<comment type="caution">
    <text evidence="2">The sequence shown here is derived from an EMBL/GenBank/DDBJ whole genome shotgun (WGS) entry which is preliminary data.</text>
</comment>
<gene>
    <name evidence="2" type="ORF">HNR60_002156</name>
</gene>
<feature type="signal peptide" evidence="1">
    <location>
        <begin position="1"/>
        <end position="23"/>
    </location>
</feature>